<dbReference type="InterPro" id="IPR051818">
    <property type="entry name" value="TPP_dependent_decarboxylase"/>
</dbReference>
<dbReference type="EMBL" id="MGEJ01000007">
    <property type="protein sequence ID" value="OGL81310.1"/>
    <property type="molecule type" value="Genomic_DNA"/>
</dbReference>
<dbReference type="STRING" id="1802401.A3B21_00085"/>
<dbReference type="Proteomes" id="UP000176897">
    <property type="component" value="Unassembled WGS sequence"/>
</dbReference>
<keyword evidence="3" id="KW-0456">Lyase</keyword>
<evidence type="ECO:0000256" key="3">
    <source>
        <dbReference type="ARBA" id="ARBA00023239"/>
    </source>
</evidence>
<dbReference type="SUPFAM" id="SSF52518">
    <property type="entry name" value="Thiamin diphosphate-binding fold (THDP-binding)"/>
    <property type="match status" value="2"/>
</dbReference>
<dbReference type="NCBIfam" id="TIGR03297">
    <property type="entry name" value="Ppyr-DeCO2ase"/>
    <property type="match status" value="1"/>
</dbReference>
<organism evidence="6 7">
    <name type="scientific">Candidatus Uhrbacteria bacterium RIFCSPLOWO2_01_FULL_47_24</name>
    <dbReference type="NCBI Taxonomy" id="1802401"/>
    <lineage>
        <taxon>Bacteria</taxon>
        <taxon>Candidatus Uhriibacteriota</taxon>
    </lineage>
</organism>
<dbReference type="InterPro" id="IPR012001">
    <property type="entry name" value="Thiamin_PyroP_enz_TPP-bd_dom"/>
</dbReference>
<comment type="caution">
    <text evidence="6">The sequence shown here is derived from an EMBL/GenBank/DDBJ whole genome shotgun (WGS) entry which is preliminary data.</text>
</comment>
<dbReference type="FunFam" id="3.40.50.970:FF:000100">
    <property type="entry name" value="Putative phosphonopyruvate decarboxylase"/>
    <property type="match status" value="1"/>
</dbReference>
<dbReference type="PANTHER" id="PTHR42818:SF1">
    <property type="entry name" value="SULFOPYRUVATE DECARBOXYLASE"/>
    <property type="match status" value="1"/>
</dbReference>
<dbReference type="GO" id="GO:0000287">
    <property type="term" value="F:magnesium ion binding"/>
    <property type="evidence" value="ECO:0007669"/>
    <property type="project" value="InterPro"/>
</dbReference>
<proteinExistence type="predicted"/>
<reference evidence="6 7" key="1">
    <citation type="journal article" date="2016" name="Nat. Commun.">
        <title>Thousands of microbial genomes shed light on interconnected biogeochemical processes in an aquifer system.</title>
        <authorList>
            <person name="Anantharaman K."/>
            <person name="Brown C.T."/>
            <person name="Hug L.A."/>
            <person name="Sharon I."/>
            <person name="Castelle C.J."/>
            <person name="Probst A.J."/>
            <person name="Thomas B.C."/>
            <person name="Singh A."/>
            <person name="Wilkins M.J."/>
            <person name="Karaoz U."/>
            <person name="Brodie E.L."/>
            <person name="Williams K.H."/>
            <person name="Hubbard S.S."/>
            <person name="Banfield J.F."/>
        </authorList>
    </citation>
    <scope>NUCLEOTIDE SEQUENCE [LARGE SCALE GENOMIC DNA]</scope>
</reference>
<dbReference type="Pfam" id="PF02776">
    <property type="entry name" value="TPP_enzyme_N"/>
    <property type="match status" value="1"/>
</dbReference>
<evidence type="ECO:0000259" key="5">
    <source>
        <dbReference type="Pfam" id="PF02776"/>
    </source>
</evidence>
<keyword evidence="6" id="KW-0670">Pyruvate</keyword>
<feature type="domain" description="Thiamine pyrophosphate enzyme N-terminal TPP-binding" evidence="5">
    <location>
        <begin position="7"/>
        <end position="109"/>
    </location>
</feature>
<evidence type="ECO:0000256" key="2">
    <source>
        <dbReference type="ARBA" id="ARBA00023052"/>
    </source>
</evidence>
<protein>
    <submittedName>
        <fullName evidence="6">Phosphonopyruvate decarboxylase</fullName>
    </submittedName>
</protein>
<gene>
    <name evidence="6" type="ORF">A3B21_00085</name>
</gene>
<dbReference type="InterPro" id="IPR017684">
    <property type="entry name" value="Phosphono-pyrv_decarboxylase"/>
</dbReference>
<keyword evidence="2" id="KW-0786">Thiamine pyrophosphate</keyword>
<dbReference type="InterPro" id="IPR011766">
    <property type="entry name" value="TPP_enzyme_TPP-bd"/>
</dbReference>
<dbReference type="AlphaFoldDB" id="A0A1F7USP0"/>
<dbReference type="FunFam" id="3.40.50.970:FF:000101">
    <property type="entry name" value="Putative phosphonopyruvate decarboxylase"/>
    <property type="match status" value="1"/>
</dbReference>
<dbReference type="Pfam" id="PF02775">
    <property type="entry name" value="TPP_enzyme_C"/>
    <property type="match status" value="1"/>
</dbReference>
<keyword evidence="1" id="KW-0210">Decarboxylase</keyword>
<dbReference type="GO" id="GO:0030976">
    <property type="term" value="F:thiamine pyrophosphate binding"/>
    <property type="evidence" value="ECO:0007669"/>
    <property type="project" value="InterPro"/>
</dbReference>
<accession>A0A1F7USP0</accession>
<dbReference type="PANTHER" id="PTHR42818">
    <property type="entry name" value="SULFOPYRUVATE DECARBOXYLASE SUBUNIT ALPHA"/>
    <property type="match status" value="1"/>
</dbReference>
<name>A0A1F7USP0_9BACT</name>
<evidence type="ECO:0000259" key="4">
    <source>
        <dbReference type="Pfam" id="PF02775"/>
    </source>
</evidence>
<evidence type="ECO:0000256" key="1">
    <source>
        <dbReference type="ARBA" id="ARBA00022793"/>
    </source>
</evidence>
<dbReference type="Gene3D" id="3.40.50.970">
    <property type="match status" value="2"/>
</dbReference>
<dbReference type="InterPro" id="IPR029061">
    <property type="entry name" value="THDP-binding"/>
</dbReference>
<dbReference type="CDD" id="cd07035">
    <property type="entry name" value="TPP_PYR_POX_like"/>
    <property type="match status" value="1"/>
</dbReference>
<dbReference type="InterPro" id="IPR000399">
    <property type="entry name" value="TPP-bd_CS"/>
</dbReference>
<dbReference type="CDD" id="cd03371">
    <property type="entry name" value="TPP_PpyrDC"/>
    <property type="match status" value="1"/>
</dbReference>
<feature type="domain" description="Thiamine pyrophosphate enzyme TPP-binding" evidence="4">
    <location>
        <begin position="208"/>
        <end position="345"/>
    </location>
</feature>
<dbReference type="PROSITE" id="PS00187">
    <property type="entry name" value="TPP_ENZYMES"/>
    <property type="match status" value="1"/>
</dbReference>
<dbReference type="GO" id="GO:0032923">
    <property type="term" value="P:organic phosphonate biosynthetic process"/>
    <property type="evidence" value="ECO:0007669"/>
    <property type="project" value="InterPro"/>
</dbReference>
<evidence type="ECO:0000313" key="7">
    <source>
        <dbReference type="Proteomes" id="UP000176897"/>
    </source>
</evidence>
<sequence>MISPKDFVARLRARGINFFTGVPDSLLKEFCAAVSAEVLPPEQIIAANEGNAIALAAGHYLATGQIALVYLQNAGQGNTVNPLTSLTDPKVYGIPMLLLIGWRGQPGVHDEPQHLKPGEVTIALLEILGIPFEILPSDPEGVNAVLAHAFKTMRSGSQPYALVVRKGTFATYRSGHSSELSYEMTRENALQCVVDYLKKEDVIVSTTGMTSRELYECREAKGQGHSHDFLTVGSMGHSSSIALGIALAKPDRQVYCIDGDGALIMHMGALAVIGAQAPGNFKHVIINNGAHDSVGGQPTVGFMIDIPAIARACGYKKTWHAETKEQLYGALEELRQLKGPCLLEVRVRKGARANLGRPTTTPQQNKMAFMKFLRRK</sequence>
<dbReference type="GO" id="GO:0033980">
    <property type="term" value="F:phosphonopyruvate decarboxylase activity"/>
    <property type="evidence" value="ECO:0007669"/>
    <property type="project" value="InterPro"/>
</dbReference>
<evidence type="ECO:0000313" key="6">
    <source>
        <dbReference type="EMBL" id="OGL81310.1"/>
    </source>
</evidence>